<evidence type="ECO:0000256" key="4">
    <source>
        <dbReference type="ARBA" id="ARBA00022692"/>
    </source>
</evidence>
<feature type="transmembrane region" description="Helical" evidence="11">
    <location>
        <begin position="360"/>
        <end position="379"/>
    </location>
</feature>
<feature type="transmembrane region" description="Helical" evidence="11">
    <location>
        <begin position="288"/>
        <end position="307"/>
    </location>
</feature>
<dbReference type="SMART" id="SM00100">
    <property type="entry name" value="cNMP"/>
    <property type="match status" value="1"/>
</dbReference>
<dbReference type="CDD" id="cd00038">
    <property type="entry name" value="CAP_ED"/>
    <property type="match status" value="1"/>
</dbReference>
<evidence type="ECO:0000256" key="8">
    <source>
        <dbReference type="ARBA" id="ARBA00023136"/>
    </source>
</evidence>
<keyword evidence="2" id="KW-0813">Transport</keyword>
<dbReference type="RefSeq" id="WP_151120127.1">
    <property type="nucleotide sequence ID" value="NZ_CP042582.1"/>
</dbReference>
<keyword evidence="7" id="KW-0406">Ion transport</keyword>
<feature type="region of interest" description="Disordered" evidence="10">
    <location>
        <begin position="471"/>
        <end position="496"/>
    </location>
</feature>
<dbReference type="GO" id="GO:0015386">
    <property type="term" value="F:potassium:proton antiporter activity"/>
    <property type="evidence" value="ECO:0007669"/>
    <property type="project" value="TreeGrafter"/>
</dbReference>
<evidence type="ECO:0000256" key="1">
    <source>
        <dbReference type="ARBA" id="ARBA00004651"/>
    </source>
</evidence>
<keyword evidence="8 11" id="KW-0472">Membrane</keyword>
<reference evidence="13 14" key="1">
    <citation type="submission" date="2019-08" db="EMBL/GenBank/DDBJ databases">
        <title>Hyperibacter terrae gen. nov., sp. nov. and Hyperibacter viscosus sp. nov., two new members in the family Rhodospirillaceae isolated from the rhizosphere of Hypericum perforatum.</title>
        <authorList>
            <person name="Noviana Z."/>
        </authorList>
    </citation>
    <scope>NUCLEOTIDE SEQUENCE [LARGE SCALE GENOMIC DNA]</scope>
    <source>
        <strain evidence="13 14">R5959</strain>
    </source>
</reference>
<sequence length="842" mass="89656">MQGVVSTVFGLAGLFVLVSLLPSLARRLMLPETVLLAMLGVGLGVVIEIGQPPKGDVANDFLTALGHLEIPGDAFLYIFLPPLLFEMALKLDVRRLMDEIVPILLMAVVAVIVTALVVGAALWQITGAGLLAALLLGAVIATTDPAAVVGIFRDIGAPRRLTLLVQGESLFNDAAAIALASLIAGLITGNGEGSLLHTVTDFLLEFLGGAVFGYLLARVAALLLPALRGFKYAEMTFTVALAYLSFIIGSQYLHVSGVVACVVAGLTLGTNGRTRVTPTSWESLVETWEQLGFWSNSLIFVLAAMLVPQLLAGLAAVDLLRLAVLVAAALVARGIVVYGLLPPLAAMGLTGRVNGAYSAVIVWGGLRGAVSLALALGVAAAPELPAETRHLVGALTTGFVLFTLFINAPTLRPLLRLLGLDKLGATERALRAGALDLAHAEAKGKVEATVTAEGLDPALTKRVFDQIEAPTAKTPAPVASPAPPAEGGGAGPAPDGQELDMAAVALSILTQYEVELVHQRLREGTLSRRTAEIKLADASRLMDGLKQGGVTGYVEAVDDIIKFPRTMRWVMLLQQSFAIDRPLEEMLSDRFNKLFVSSLLLVDLGEFLRRRVRPVVGEGAAAAAGAVLQRRRDGVAKGLGALRLQYPDYAHQLEELYVSRLAFRSIEDGYRSMHKEAVLSEEVFDSLLRGLEQRRKHAMRQLRLDIAMAPETLLQRVRLFQGLSNDARRRVSKLMRPRLALPDERIVTAGEHGDTMFFITSGAVEVILPHTPVRLGTGEFFGEVALVTNRPRTASVMALSYTNLLVLSARDLARLSEADPELAGEIAAVAKARVAALDSAVG</sequence>
<keyword evidence="5 11" id="KW-1133">Transmembrane helix</keyword>
<dbReference type="PANTHER" id="PTHR10110">
    <property type="entry name" value="SODIUM/HYDROGEN EXCHANGER"/>
    <property type="match status" value="1"/>
</dbReference>
<feature type="transmembrane region" description="Helical" evidence="11">
    <location>
        <begin position="70"/>
        <end position="89"/>
    </location>
</feature>
<proteinExistence type="predicted"/>
<dbReference type="GO" id="GO:0051453">
    <property type="term" value="P:regulation of intracellular pH"/>
    <property type="evidence" value="ECO:0007669"/>
    <property type="project" value="TreeGrafter"/>
</dbReference>
<accession>A0A5J6NAK8</accession>
<keyword evidence="14" id="KW-1185">Reference proteome</keyword>
<feature type="transmembrane region" description="Helical" evidence="11">
    <location>
        <begin position="170"/>
        <end position="187"/>
    </location>
</feature>
<feature type="transmembrane region" description="Helical" evidence="11">
    <location>
        <begin position="32"/>
        <end position="50"/>
    </location>
</feature>
<dbReference type="GO" id="GO:0005886">
    <property type="term" value="C:plasma membrane"/>
    <property type="evidence" value="ECO:0007669"/>
    <property type="project" value="UniProtKB-SubCell"/>
</dbReference>
<evidence type="ECO:0000313" key="13">
    <source>
        <dbReference type="EMBL" id="QEX24866.1"/>
    </source>
</evidence>
<feature type="transmembrane region" description="Helical" evidence="11">
    <location>
        <begin position="319"/>
        <end position="340"/>
    </location>
</feature>
<dbReference type="Proteomes" id="UP000325797">
    <property type="component" value="Chromosome"/>
</dbReference>
<evidence type="ECO:0000256" key="5">
    <source>
        <dbReference type="ARBA" id="ARBA00022989"/>
    </source>
</evidence>
<dbReference type="GO" id="GO:0015385">
    <property type="term" value="F:sodium:proton antiporter activity"/>
    <property type="evidence" value="ECO:0007669"/>
    <property type="project" value="InterPro"/>
</dbReference>
<gene>
    <name evidence="13" type="ORF">FRZ61_48080</name>
</gene>
<dbReference type="InterPro" id="IPR014710">
    <property type="entry name" value="RmlC-like_jellyroll"/>
</dbReference>
<dbReference type="PROSITE" id="PS00889">
    <property type="entry name" value="CNMP_BINDING_2"/>
    <property type="match status" value="1"/>
</dbReference>
<dbReference type="InterPro" id="IPR000595">
    <property type="entry name" value="cNMP-bd_dom"/>
</dbReference>
<keyword evidence="4 11" id="KW-0812">Transmembrane</keyword>
<dbReference type="OrthoDB" id="9809206at2"/>
<protein>
    <submittedName>
        <fullName evidence="13">Sodium/hydrogen exchanger family protein</fullName>
    </submittedName>
</protein>
<dbReference type="InterPro" id="IPR018422">
    <property type="entry name" value="Cation/H_exchanger_CPA1"/>
</dbReference>
<dbReference type="InterPro" id="IPR018488">
    <property type="entry name" value="cNMP-bd_CS"/>
</dbReference>
<evidence type="ECO:0000313" key="14">
    <source>
        <dbReference type="Proteomes" id="UP000325797"/>
    </source>
</evidence>
<feature type="transmembrane region" description="Helical" evidence="11">
    <location>
        <begin position="207"/>
        <end position="227"/>
    </location>
</feature>
<dbReference type="InterPro" id="IPR018490">
    <property type="entry name" value="cNMP-bd_dom_sf"/>
</dbReference>
<organism evidence="13 14">
    <name type="scientific">Hypericibacter adhaerens</name>
    <dbReference type="NCBI Taxonomy" id="2602016"/>
    <lineage>
        <taxon>Bacteria</taxon>
        <taxon>Pseudomonadati</taxon>
        <taxon>Pseudomonadota</taxon>
        <taxon>Alphaproteobacteria</taxon>
        <taxon>Rhodospirillales</taxon>
        <taxon>Dongiaceae</taxon>
        <taxon>Hypericibacter</taxon>
    </lineage>
</organism>
<dbReference type="Pfam" id="PF00999">
    <property type="entry name" value="Na_H_Exchanger"/>
    <property type="match status" value="1"/>
</dbReference>
<keyword evidence="6" id="KW-0915">Sodium</keyword>
<evidence type="ECO:0000256" key="10">
    <source>
        <dbReference type="SAM" id="MobiDB-lite"/>
    </source>
</evidence>
<keyword evidence="9" id="KW-0739">Sodium transport</keyword>
<dbReference type="PROSITE" id="PS00888">
    <property type="entry name" value="CNMP_BINDING_1"/>
    <property type="match status" value="1"/>
</dbReference>
<feature type="transmembrane region" description="Helical" evidence="11">
    <location>
        <begin position="239"/>
        <end position="268"/>
    </location>
</feature>
<feature type="domain" description="Cyclic nucleotide-binding" evidence="12">
    <location>
        <begin position="719"/>
        <end position="815"/>
    </location>
</feature>
<feature type="transmembrane region" description="Helical" evidence="11">
    <location>
        <begin position="129"/>
        <end position="149"/>
    </location>
</feature>
<evidence type="ECO:0000256" key="7">
    <source>
        <dbReference type="ARBA" id="ARBA00023065"/>
    </source>
</evidence>
<dbReference type="InterPro" id="IPR006153">
    <property type="entry name" value="Cation/H_exchanger_TM"/>
</dbReference>
<feature type="transmembrane region" description="Helical" evidence="11">
    <location>
        <begin position="391"/>
        <end position="408"/>
    </location>
</feature>
<feature type="transmembrane region" description="Helical" evidence="11">
    <location>
        <begin position="101"/>
        <end position="123"/>
    </location>
</feature>
<name>A0A5J6NAK8_9PROT</name>
<dbReference type="Pfam" id="PF00027">
    <property type="entry name" value="cNMP_binding"/>
    <property type="match status" value="1"/>
</dbReference>
<evidence type="ECO:0000259" key="12">
    <source>
        <dbReference type="PROSITE" id="PS50042"/>
    </source>
</evidence>
<dbReference type="EMBL" id="CP042582">
    <property type="protein sequence ID" value="QEX24866.1"/>
    <property type="molecule type" value="Genomic_DNA"/>
</dbReference>
<feature type="transmembrane region" description="Helical" evidence="11">
    <location>
        <begin position="6"/>
        <end position="25"/>
    </location>
</feature>
<dbReference type="GO" id="GO:0098719">
    <property type="term" value="P:sodium ion import across plasma membrane"/>
    <property type="evidence" value="ECO:0007669"/>
    <property type="project" value="TreeGrafter"/>
</dbReference>
<evidence type="ECO:0000256" key="6">
    <source>
        <dbReference type="ARBA" id="ARBA00023053"/>
    </source>
</evidence>
<dbReference type="Gene3D" id="6.10.140.1330">
    <property type="match status" value="1"/>
</dbReference>
<dbReference type="Gene3D" id="2.60.120.10">
    <property type="entry name" value="Jelly Rolls"/>
    <property type="match status" value="1"/>
</dbReference>
<dbReference type="KEGG" id="hadh:FRZ61_48080"/>
<dbReference type="SUPFAM" id="SSF51206">
    <property type="entry name" value="cAMP-binding domain-like"/>
    <property type="match status" value="1"/>
</dbReference>
<evidence type="ECO:0000256" key="9">
    <source>
        <dbReference type="ARBA" id="ARBA00023201"/>
    </source>
</evidence>
<evidence type="ECO:0000256" key="3">
    <source>
        <dbReference type="ARBA" id="ARBA00022475"/>
    </source>
</evidence>
<comment type="subcellular location">
    <subcellularLocation>
        <location evidence="1">Cell membrane</location>
        <topology evidence="1">Multi-pass membrane protein</topology>
    </subcellularLocation>
</comment>
<dbReference type="PANTHER" id="PTHR10110:SF86">
    <property type="entry name" value="SODIUM_HYDROGEN EXCHANGER 7"/>
    <property type="match status" value="1"/>
</dbReference>
<evidence type="ECO:0000256" key="11">
    <source>
        <dbReference type="SAM" id="Phobius"/>
    </source>
</evidence>
<evidence type="ECO:0000256" key="2">
    <source>
        <dbReference type="ARBA" id="ARBA00022448"/>
    </source>
</evidence>
<dbReference type="AlphaFoldDB" id="A0A5J6NAK8"/>
<keyword evidence="3" id="KW-1003">Cell membrane</keyword>
<dbReference type="PROSITE" id="PS50042">
    <property type="entry name" value="CNMP_BINDING_3"/>
    <property type="match status" value="1"/>
</dbReference>